<evidence type="ECO:0000313" key="1">
    <source>
        <dbReference type="EMBL" id="JAP22129.1"/>
    </source>
</evidence>
<accession>A0A0V0HNZ6</accession>
<name>A0A0V0HNZ6_SOLCH</name>
<protein>
    <submittedName>
        <fullName evidence="1">Putative ovule protein</fullName>
    </submittedName>
</protein>
<dbReference type="AlphaFoldDB" id="A0A0V0HNZ6"/>
<organism evidence="1">
    <name type="scientific">Solanum chacoense</name>
    <name type="common">Chaco potato</name>
    <dbReference type="NCBI Taxonomy" id="4108"/>
    <lineage>
        <taxon>Eukaryota</taxon>
        <taxon>Viridiplantae</taxon>
        <taxon>Streptophyta</taxon>
        <taxon>Embryophyta</taxon>
        <taxon>Tracheophyta</taxon>
        <taxon>Spermatophyta</taxon>
        <taxon>Magnoliopsida</taxon>
        <taxon>eudicotyledons</taxon>
        <taxon>Gunneridae</taxon>
        <taxon>Pentapetalae</taxon>
        <taxon>asterids</taxon>
        <taxon>lamiids</taxon>
        <taxon>Solanales</taxon>
        <taxon>Solanaceae</taxon>
        <taxon>Solanoideae</taxon>
        <taxon>Solaneae</taxon>
        <taxon>Solanum</taxon>
    </lineage>
</organism>
<sequence length="77" mass="9090">MSGSFFVATFAYKVPGDAFGSQKKKELEVWNEKKINKMRRSFIWQGNKEQRGYNLVKLEILTLNINQPWIEKPKQPE</sequence>
<proteinExistence type="predicted"/>
<dbReference type="EMBL" id="GEDG01016919">
    <property type="protein sequence ID" value="JAP22129.1"/>
    <property type="molecule type" value="Transcribed_RNA"/>
</dbReference>
<reference evidence="1" key="1">
    <citation type="submission" date="2015-12" db="EMBL/GenBank/DDBJ databases">
        <title>Gene expression during late stages of embryo sac development: a critical building block for successful pollen-pistil interactions.</title>
        <authorList>
            <person name="Liu Y."/>
            <person name="Joly V."/>
            <person name="Sabar M."/>
            <person name="Matton D.P."/>
        </authorList>
    </citation>
    <scope>NUCLEOTIDE SEQUENCE</scope>
</reference>